<evidence type="ECO:0000256" key="1">
    <source>
        <dbReference type="SAM" id="MobiDB-lite"/>
    </source>
</evidence>
<sequence>MLEKVEYSPKVKLYKFVCEIFKDYLHQYLKGYIVQPGLDLLSTDLIDLEVVGNTCIVEFNSTENAERFVKYSLSEKNPVLYMHKALACEQLPIVGTNSRLCELGENVDRCQPVLSNKVMVQKLPKGYFKFKSCNHAKRFVEAAGENPVTYLDKPLVCKPLPLAASNSREMDTDNHPHTWSRKVIEYFKLSVAKQLKNIGEGIEFTIVSHDRDLCSAVIEFNNAESASLVVSAGLRYDSSHLTLTHMLEKVEFSSKVKLFDFDCQIFSEYLQQYLMGYVVKAGLLGTHIKDMEVLENTCIVEFASSEHAAKFVKYSQSSNNPILYMNEPVKCKHLPMSATNTQEVRAVAEKLPSSKATVLDASYTMHSSLKEPIILEDSWESNAIYDDLQVVCEESGTANDLPSFMDKLRATSTPKHTSEGSNYLPQSDEEDEDEEYEYVDEENKSKDTNHVLAPLRTRKETEIFLTCLKMRMVDGKFKASQKVWREVSEDLRTIHNIEVFAGGCQTRWKSLGDRLRTEKTKAQSVWPHRFDVALLKGTPNIFGKRIASPNVGVISTPLRKKEKLKGSKKPGYNL</sequence>
<dbReference type="AlphaFoldDB" id="A0A6J1T1B8"/>
<gene>
    <name evidence="4" type="primary">LOC113212741</name>
</gene>
<proteinExistence type="predicted"/>
<keyword evidence="3" id="KW-1185">Reference proteome</keyword>
<evidence type="ECO:0000259" key="2">
    <source>
        <dbReference type="Pfam" id="PF13837"/>
    </source>
</evidence>
<feature type="domain" description="Myb/SANT-like DNA-binding" evidence="2">
    <location>
        <begin position="457"/>
        <end position="528"/>
    </location>
</feature>
<dbReference type="KEGG" id="foc:113212741"/>
<feature type="region of interest" description="Disordered" evidence="1">
    <location>
        <begin position="411"/>
        <end position="444"/>
    </location>
</feature>
<evidence type="ECO:0000313" key="4">
    <source>
        <dbReference type="RefSeq" id="XP_026287334.2"/>
    </source>
</evidence>
<reference evidence="4" key="1">
    <citation type="submission" date="2025-08" db="UniProtKB">
        <authorList>
            <consortium name="RefSeq"/>
        </authorList>
    </citation>
    <scope>IDENTIFICATION</scope>
    <source>
        <tissue evidence="4">Whole organism</tissue>
    </source>
</reference>
<organism evidence="3 4">
    <name type="scientific">Frankliniella occidentalis</name>
    <name type="common">Western flower thrips</name>
    <name type="synonym">Euthrips occidentalis</name>
    <dbReference type="NCBI Taxonomy" id="133901"/>
    <lineage>
        <taxon>Eukaryota</taxon>
        <taxon>Metazoa</taxon>
        <taxon>Ecdysozoa</taxon>
        <taxon>Arthropoda</taxon>
        <taxon>Hexapoda</taxon>
        <taxon>Insecta</taxon>
        <taxon>Pterygota</taxon>
        <taxon>Neoptera</taxon>
        <taxon>Paraneoptera</taxon>
        <taxon>Thysanoptera</taxon>
        <taxon>Terebrantia</taxon>
        <taxon>Thripoidea</taxon>
        <taxon>Thripidae</taxon>
        <taxon>Frankliniella</taxon>
    </lineage>
</organism>
<dbReference type="InterPro" id="IPR044822">
    <property type="entry name" value="Myb_DNA-bind_4"/>
</dbReference>
<accession>A0A6J1T1B8</accession>
<feature type="compositionally biased region" description="Polar residues" evidence="1">
    <location>
        <begin position="411"/>
        <end position="425"/>
    </location>
</feature>
<evidence type="ECO:0000313" key="3">
    <source>
        <dbReference type="Proteomes" id="UP000504606"/>
    </source>
</evidence>
<dbReference type="GeneID" id="113212741"/>
<dbReference type="Pfam" id="PF13837">
    <property type="entry name" value="Myb_DNA-bind_4"/>
    <property type="match status" value="1"/>
</dbReference>
<dbReference type="Proteomes" id="UP000504606">
    <property type="component" value="Unplaced"/>
</dbReference>
<name>A0A6J1T1B8_FRAOC</name>
<protein>
    <submittedName>
        <fullName evidence="4">Uncharacterized protein LOC113212741</fullName>
    </submittedName>
</protein>
<dbReference type="RefSeq" id="XP_026287334.2">
    <property type="nucleotide sequence ID" value="XM_026431549.2"/>
</dbReference>
<feature type="compositionally biased region" description="Acidic residues" evidence="1">
    <location>
        <begin position="427"/>
        <end position="440"/>
    </location>
</feature>